<evidence type="ECO:0000313" key="6">
    <source>
        <dbReference type="EMBL" id="GGJ89542.1"/>
    </source>
</evidence>
<dbReference type="InterPro" id="IPR036388">
    <property type="entry name" value="WH-like_DNA-bd_sf"/>
</dbReference>
<dbReference type="EMBL" id="BMPO01000003">
    <property type="protein sequence ID" value="GGJ89542.1"/>
    <property type="molecule type" value="Genomic_DNA"/>
</dbReference>
<evidence type="ECO:0000259" key="5">
    <source>
        <dbReference type="PROSITE" id="PS50931"/>
    </source>
</evidence>
<keyword evidence="7" id="KW-1185">Reference proteome</keyword>
<protein>
    <submittedName>
        <fullName evidence="6">LysR family transcriptional regulator</fullName>
    </submittedName>
</protein>
<comment type="caution">
    <text evidence="6">The sequence shown here is derived from an EMBL/GenBank/DDBJ whole genome shotgun (WGS) entry which is preliminary data.</text>
</comment>
<dbReference type="SUPFAM" id="SSF46785">
    <property type="entry name" value="Winged helix' DNA-binding domain"/>
    <property type="match status" value="1"/>
</dbReference>
<dbReference type="Gene3D" id="3.40.190.290">
    <property type="match status" value="1"/>
</dbReference>
<dbReference type="Proteomes" id="UP000635983">
    <property type="component" value="Unassembled WGS sequence"/>
</dbReference>
<dbReference type="InterPro" id="IPR005119">
    <property type="entry name" value="LysR_subst-bd"/>
</dbReference>
<accession>A0A917UWC7</accession>
<dbReference type="Pfam" id="PF03466">
    <property type="entry name" value="LysR_substrate"/>
    <property type="match status" value="1"/>
</dbReference>
<dbReference type="Pfam" id="PF00126">
    <property type="entry name" value="HTH_1"/>
    <property type="match status" value="1"/>
</dbReference>
<dbReference type="PANTHER" id="PTHR30427:SF1">
    <property type="entry name" value="TRANSCRIPTIONAL ACTIVATOR PROTEIN LYSR"/>
    <property type="match status" value="1"/>
</dbReference>
<dbReference type="PANTHER" id="PTHR30427">
    <property type="entry name" value="TRANSCRIPTIONAL ACTIVATOR PROTEIN LYSR"/>
    <property type="match status" value="1"/>
</dbReference>
<reference evidence="6" key="2">
    <citation type="submission" date="2020-09" db="EMBL/GenBank/DDBJ databases">
        <authorList>
            <person name="Sun Q."/>
            <person name="Ohkuma M."/>
        </authorList>
    </citation>
    <scope>NUCLEOTIDE SEQUENCE</scope>
    <source>
        <strain evidence="6">JCM 30078</strain>
    </source>
</reference>
<evidence type="ECO:0000256" key="4">
    <source>
        <dbReference type="ARBA" id="ARBA00023163"/>
    </source>
</evidence>
<dbReference type="GO" id="GO:0010628">
    <property type="term" value="P:positive regulation of gene expression"/>
    <property type="evidence" value="ECO:0007669"/>
    <property type="project" value="TreeGrafter"/>
</dbReference>
<comment type="similarity">
    <text evidence="1">Belongs to the LysR transcriptional regulatory family.</text>
</comment>
<sequence>MQTLNLRQIEVFRAVMIAGSISGASKLLLISQPAVSRMLSHAEARIGFQLFERHKGRLFPSPEARRLFHDVESVYRDVQRVNTTLYDIVQQRQGMLRIVSSPSLGHWLVPEAIGAFHRSHPEVRIHLECLPHTVLRDRLLDRQADVGISLFPIDHPNLVVDPLSEIGLRVICPAEDPLTSIERDRLPAMLATSPMVGYPPGTPFYGLMRPAFERIGVPFRPLLEVDSPYHACTFVRNGTGFSMVDEISLRASDTSAVAVLPLLQTERLRMSLVHLGLEPLAQLTRAFVAALEATLVRNALVPVP</sequence>
<gene>
    <name evidence="6" type="ORF">GCM10009304_13950</name>
</gene>
<dbReference type="AlphaFoldDB" id="A0A917UWC7"/>
<dbReference type="SUPFAM" id="SSF53850">
    <property type="entry name" value="Periplasmic binding protein-like II"/>
    <property type="match status" value="1"/>
</dbReference>
<evidence type="ECO:0000256" key="1">
    <source>
        <dbReference type="ARBA" id="ARBA00009437"/>
    </source>
</evidence>
<dbReference type="GO" id="GO:0043565">
    <property type="term" value="F:sequence-specific DNA binding"/>
    <property type="evidence" value="ECO:0007669"/>
    <property type="project" value="TreeGrafter"/>
</dbReference>
<evidence type="ECO:0000256" key="2">
    <source>
        <dbReference type="ARBA" id="ARBA00023015"/>
    </source>
</evidence>
<dbReference type="InterPro" id="IPR036390">
    <property type="entry name" value="WH_DNA-bd_sf"/>
</dbReference>
<dbReference type="PROSITE" id="PS50931">
    <property type="entry name" value="HTH_LYSR"/>
    <property type="match status" value="1"/>
</dbReference>
<feature type="domain" description="HTH lysR-type" evidence="5">
    <location>
        <begin position="4"/>
        <end position="61"/>
    </location>
</feature>
<reference evidence="6" key="1">
    <citation type="journal article" date="2014" name="Int. J. Syst. Evol. Microbiol.">
        <title>Complete genome sequence of Corynebacterium casei LMG S-19264T (=DSM 44701T), isolated from a smear-ripened cheese.</title>
        <authorList>
            <consortium name="US DOE Joint Genome Institute (JGI-PGF)"/>
            <person name="Walter F."/>
            <person name="Albersmeier A."/>
            <person name="Kalinowski J."/>
            <person name="Ruckert C."/>
        </authorList>
    </citation>
    <scope>NUCLEOTIDE SEQUENCE</scope>
    <source>
        <strain evidence="6">JCM 30078</strain>
    </source>
</reference>
<proteinExistence type="inferred from homology"/>
<dbReference type="GO" id="GO:0003700">
    <property type="term" value="F:DNA-binding transcription factor activity"/>
    <property type="evidence" value="ECO:0007669"/>
    <property type="project" value="InterPro"/>
</dbReference>
<name>A0A917UWC7_9PSED</name>
<dbReference type="Gene3D" id="1.10.10.10">
    <property type="entry name" value="Winged helix-like DNA-binding domain superfamily/Winged helix DNA-binding domain"/>
    <property type="match status" value="1"/>
</dbReference>
<evidence type="ECO:0000256" key="3">
    <source>
        <dbReference type="ARBA" id="ARBA00023125"/>
    </source>
</evidence>
<dbReference type="RefSeq" id="WP_188982443.1">
    <property type="nucleotide sequence ID" value="NZ_BMPO01000003.1"/>
</dbReference>
<keyword evidence="3" id="KW-0238">DNA-binding</keyword>
<evidence type="ECO:0000313" key="7">
    <source>
        <dbReference type="Proteomes" id="UP000635983"/>
    </source>
</evidence>
<keyword evidence="2" id="KW-0805">Transcription regulation</keyword>
<keyword evidence="4" id="KW-0804">Transcription</keyword>
<dbReference type="InterPro" id="IPR000847">
    <property type="entry name" value="LysR_HTH_N"/>
</dbReference>
<organism evidence="6 7">
    <name type="scientific">Pseudomonas matsuisoli</name>
    <dbReference type="NCBI Taxonomy" id="1515666"/>
    <lineage>
        <taxon>Bacteria</taxon>
        <taxon>Pseudomonadati</taxon>
        <taxon>Pseudomonadota</taxon>
        <taxon>Gammaproteobacteria</taxon>
        <taxon>Pseudomonadales</taxon>
        <taxon>Pseudomonadaceae</taxon>
        <taxon>Pseudomonas</taxon>
    </lineage>
</organism>